<feature type="region of interest" description="Disordered" evidence="1">
    <location>
        <begin position="46"/>
        <end position="65"/>
    </location>
</feature>
<keyword evidence="3" id="KW-1185">Reference proteome</keyword>
<gene>
    <name evidence="2" type="ORF">GCU69_14780</name>
</gene>
<proteinExistence type="predicted"/>
<feature type="region of interest" description="Disordered" evidence="1">
    <location>
        <begin position="195"/>
        <end position="215"/>
    </location>
</feature>
<organism evidence="2 3">
    <name type="scientific">Streptomyces lycii</name>
    <dbReference type="NCBI Taxonomy" id="2654337"/>
    <lineage>
        <taxon>Bacteria</taxon>
        <taxon>Bacillati</taxon>
        <taxon>Actinomycetota</taxon>
        <taxon>Actinomycetes</taxon>
        <taxon>Kitasatosporales</taxon>
        <taxon>Streptomycetaceae</taxon>
        <taxon>Streptomyces</taxon>
    </lineage>
</organism>
<evidence type="ECO:0000313" key="2">
    <source>
        <dbReference type="EMBL" id="KAF4408350.1"/>
    </source>
</evidence>
<dbReference type="EMBL" id="WHPN01000278">
    <property type="protein sequence ID" value="KAF4408350.1"/>
    <property type="molecule type" value="Genomic_DNA"/>
</dbReference>
<protein>
    <submittedName>
        <fullName evidence="2">Uncharacterized protein</fullName>
    </submittedName>
</protein>
<evidence type="ECO:0000256" key="1">
    <source>
        <dbReference type="SAM" id="MobiDB-lite"/>
    </source>
</evidence>
<sequence length="215" mass="22470">MPTDYACQAAAERAAHGITPVRAILVPVQRPAPTQQEDIPVVLRSYLGVNNPPPQEEKPPPAPPPVSPFMGGAVLLIFLDGLRADMSGTLSDWYSALSHRLPQTLGAPSAGGQQAPRANQPSGWQVMADLQNSAQEVLTSLVGYSHGGNSGPGALNVRLALIEDVLAGVLRRMAIPADMATWSAGELAVATGSLFGGSTRPAPPFPSQESHAEHH</sequence>
<reference evidence="2 3" key="1">
    <citation type="submission" date="2019-10" db="EMBL/GenBank/DDBJ databases">
        <title>Streptomyces tenebrisbrunneis sp.nov., an endogenous actinomycete isolated from of Lycium ruthenicum.</title>
        <authorList>
            <person name="Ma L."/>
        </authorList>
    </citation>
    <scope>NUCLEOTIDE SEQUENCE [LARGE SCALE GENOMIC DNA]</scope>
    <source>
        <strain evidence="2 3">TRM 66187</strain>
    </source>
</reference>
<name>A0ABQ7FIZ5_9ACTN</name>
<dbReference type="RefSeq" id="WP_143671093.1">
    <property type="nucleotide sequence ID" value="NZ_WHPN01000278.1"/>
</dbReference>
<comment type="caution">
    <text evidence="2">The sequence shown here is derived from an EMBL/GenBank/DDBJ whole genome shotgun (WGS) entry which is preliminary data.</text>
</comment>
<dbReference type="Proteomes" id="UP000621266">
    <property type="component" value="Unassembled WGS sequence"/>
</dbReference>
<accession>A0ABQ7FIZ5</accession>
<evidence type="ECO:0000313" key="3">
    <source>
        <dbReference type="Proteomes" id="UP000621266"/>
    </source>
</evidence>